<feature type="domain" description="U-box" evidence="2">
    <location>
        <begin position="163"/>
        <end position="236"/>
    </location>
</feature>
<dbReference type="Gene3D" id="1.25.40.10">
    <property type="entry name" value="Tetratricopeptide repeat domain"/>
    <property type="match status" value="1"/>
</dbReference>
<dbReference type="Pfam" id="PF04564">
    <property type="entry name" value="U-box"/>
    <property type="match status" value="1"/>
</dbReference>
<dbReference type="InterPro" id="IPR011990">
    <property type="entry name" value="TPR-like_helical_dom_sf"/>
</dbReference>
<dbReference type="InterPro" id="IPR003613">
    <property type="entry name" value="Ubox_domain"/>
</dbReference>
<dbReference type="InterPro" id="IPR013083">
    <property type="entry name" value="Znf_RING/FYVE/PHD"/>
</dbReference>
<feature type="region of interest" description="Disordered" evidence="1">
    <location>
        <begin position="109"/>
        <end position="142"/>
    </location>
</feature>
<dbReference type="PROSITE" id="PS51698">
    <property type="entry name" value="U_BOX"/>
    <property type="match status" value="1"/>
</dbReference>
<dbReference type="OrthoDB" id="10064100at2759"/>
<gene>
    <name evidence="3" type="ORF">Ctob_003222</name>
</gene>
<dbReference type="CDD" id="cd16655">
    <property type="entry name" value="RING-Ubox_WDSUB1-like"/>
    <property type="match status" value="1"/>
</dbReference>
<dbReference type="InterPro" id="IPR052085">
    <property type="entry name" value="WD-SAM-U-box"/>
</dbReference>
<feature type="region of interest" description="Disordered" evidence="1">
    <location>
        <begin position="48"/>
        <end position="76"/>
    </location>
</feature>
<dbReference type="Proteomes" id="UP000037460">
    <property type="component" value="Unassembled WGS sequence"/>
</dbReference>
<evidence type="ECO:0000313" key="3">
    <source>
        <dbReference type="EMBL" id="KOO25730.1"/>
    </source>
</evidence>
<evidence type="ECO:0000256" key="1">
    <source>
        <dbReference type="SAM" id="MobiDB-lite"/>
    </source>
</evidence>
<dbReference type="SUPFAM" id="SSF57850">
    <property type="entry name" value="RING/U-box"/>
    <property type="match status" value="1"/>
</dbReference>
<reference evidence="4" key="1">
    <citation type="journal article" date="2015" name="PLoS Genet.">
        <title>Genome Sequence and Transcriptome Analyses of Chrysochromulina tobin: Metabolic Tools for Enhanced Algal Fitness in the Prominent Order Prymnesiales (Haptophyceae).</title>
        <authorList>
            <person name="Hovde B.T."/>
            <person name="Deodato C.R."/>
            <person name="Hunsperger H.M."/>
            <person name="Ryken S.A."/>
            <person name="Yost W."/>
            <person name="Jha R.K."/>
            <person name="Patterson J."/>
            <person name="Monnat R.J. Jr."/>
            <person name="Barlow S.B."/>
            <person name="Starkenburg S.R."/>
            <person name="Cattolico R.A."/>
        </authorList>
    </citation>
    <scope>NUCLEOTIDE SEQUENCE</scope>
    <source>
        <strain evidence="4">CCMP291</strain>
    </source>
</reference>
<dbReference type="GO" id="GO:0016567">
    <property type="term" value="P:protein ubiquitination"/>
    <property type="evidence" value="ECO:0007669"/>
    <property type="project" value="InterPro"/>
</dbReference>
<dbReference type="SMART" id="SM00504">
    <property type="entry name" value="Ubox"/>
    <property type="match status" value="1"/>
</dbReference>
<comment type="caution">
    <text evidence="3">The sequence shown here is derived from an EMBL/GenBank/DDBJ whole genome shotgun (WGS) entry which is preliminary data.</text>
</comment>
<feature type="compositionally biased region" description="Basic residues" evidence="1">
    <location>
        <begin position="56"/>
        <end position="67"/>
    </location>
</feature>
<keyword evidence="4" id="KW-1185">Reference proteome</keyword>
<dbReference type="Gene3D" id="3.30.40.10">
    <property type="entry name" value="Zinc/RING finger domain, C3HC4 (zinc finger)"/>
    <property type="match status" value="1"/>
</dbReference>
<organism evidence="3 4">
    <name type="scientific">Chrysochromulina tobinii</name>
    <dbReference type="NCBI Taxonomy" id="1460289"/>
    <lineage>
        <taxon>Eukaryota</taxon>
        <taxon>Haptista</taxon>
        <taxon>Haptophyta</taxon>
        <taxon>Prymnesiophyceae</taxon>
        <taxon>Prymnesiales</taxon>
        <taxon>Chrysochromulinaceae</taxon>
        <taxon>Chrysochromulina</taxon>
    </lineage>
</organism>
<sequence>MHEDGLGGRKDVLEARRLFGLAAAQGHERALSEAERLANAMAESLLAEEEAEKGKASKVKKKKKKNKSSNQVRLDAKAEAGLAVEAELAREQAEAREIEAANALVTAREQEGAEAAQAEVESKAAQAEMEEQARKQAEQEAQAAEAQAQAAAAAAAATEKARKPPDHFLCPITQDVMIDPVSAADGHMYERRAIEDWFIGHSTSPMTGAKLEVKILFPNYAIRGLIRTWQEVQRSVRES</sequence>
<evidence type="ECO:0000259" key="2">
    <source>
        <dbReference type="PROSITE" id="PS51698"/>
    </source>
</evidence>
<proteinExistence type="predicted"/>
<dbReference type="PANTHER" id="PTHR46573">
    <property type="entry name" value="WD REPEAT, SAM AND U-BOX DOMAIN-CONTAINING PROTEIN 1"/>
    <property type="match status" value="1"/>
</dbReference>
<protein>
    <submittedName>
        <fullName evidence="3">U-box domain-containing protein</fullName>
    </submittedName>
</protein>
<accession>A0A0M0JGY3</accession>
<dbReference type="GO" id="GO:0004842">
    <property type="term" value="F:ubiquitin-protein transferase activity"/>
    <property type="evidence" value="ECO:0007669"/>
    <property type="project" value="InterPro"/>
</dbReference>
<evidence type="ECO:0000313" key="4">
    <source>
        <dbReference type="Proteomes" id="UP000037460"/>
    </source>
</evidence>
<name>A0A0M0JGY3_9EUKA</name>
<dbReference type="PANTHER" id="PTHR46573:SF1">
    <property type="entry name" value="WD REPEAT, SAM AND U-BOX DOMAIN-CONTAINING PROTEIN 1"/>
    <property type="match status" value="1"/>
</dbReference>
<dbReference type="EMBL" id="JWZX01002937">
    <property type="protein sequence ID" value="KOO25730.1"/>
    <property type="molecule type" value="Genomic_DNA"/>
</dbReference>
<dbReference type="AlphaFoldDB" id="A0A0M0JGY3"/>
<feature type="compositionally biased region" description="Low complexity" evidence="1">
    <location>
        <begin position="113"/>
        <end position="127"/>
    </location>
</feature>